<dbReference type="EMBL" id="JANFNH010000013">
    <property type="protein sequence ID" value="MCQ4043241.1"/>
    <property type="molecule type" value="Genomic_DNA"/>
</dbReference>
<dbReference type="SMART" id="SM00116">
    <property type="entry name" value="CBS"/>
    <property type="match status" value="2"/>
</dbReference>
<protein>
    <submittedName>
        <fullName evidence="3">CBS domain-containing protein</fullName>
    </submittedName>
</protein>
<organism evidence="3 4">
    <name type="scientific">Streptantibioticus rubrisoli</name>
    <dbReference type="NCBI Taxonomy" id="1387313"/>
    <lineage>
        <taxon>Bacteria</taxon>
        <taxon>Bacillati</taxon>
        <taxon>Actinomycetota</taxon>
        <taxon>Actinomycetes</taxon>
        <taxon>Kitasatosporales</taxon>
        <taxon>Streptomycetaceae</taxon>
        <taxon>Streptantibioticus</taxon>
    </lineage>
</organism>
<evidence type="ECO:0000313" key="4">
    <source>
        <dbReference type="Proteomes" id="UP001206206"/>
    </source>
</evidence>
<dbReference type="RefSeq" id="WP_255928152.1">
    <property type="nucleotide sequence ID" value="NZ_JANFNH010000013.1"/>
</dbReference>
<name>A0ABT1PCZ7_9ACTN</name>
<proteinExistence type="predicted"/>
<feature type="domain" description="CBS" evidence="2">
    <location>
        <begin position="108"/>
        <end position="165"/>
    </location>
</feature>
<keyword evidence="4" id="KW-1185">Reference proteome</keyword>
<reference evidence="3 4" key="1">
    <citation type="submission" date="2022-06" db="EMBL/GenBank/DDBJ databases">
        <title>Draft genome sequence of type strain Streptomyces rubrisoli DSM 42083.</title>
        <authorList>
            <person name="Duangmal K."/>
            <person name="Klaysubun C."/>
        </authorList>
    </citation>
    <scope>NUCLEOTIDE SEQUENCE [LARGE SCALE GENOMIC DNA]</scope>
    <source>
        <strain evidence="3 4">DSM 42083</strain>
    </source>
</reference>
<dbReference type="InterPro" id="IPR046342">
    <property type="entry name" value="CBS_dom_sf"/>
</dbReference>
<keyword evidence="1" id="KW-0129">CBS domain</keyword>
<dbReference type="CDD" id="cd02205">
    <property type="entry name" value="CBS_pair_SF"/>
    <property type="match status" value="1"/>
</dbReference>
<dbReference type="SUPFAM" id="SSF54631">
    <property type="entry name" value="CBS-domain pair"/>
    <property type="match status" value="1"/>
</dbReference>
<dbReference type="Pfam" id="PF00571">
    <property type="entry name" value="CBS"/>
    <property type="match status" value="1"/>
</dbReference>
<evidence type="ECO:0000259" key="2">
    <source>
        <dbReference type="PROSITE" id="PS51371"/>
    </source>
</evidence>
<gene>
    <name evidence="3" type="ORF">NON19_14675</name>
</gene>
<dbReference type="Gene3D" id="3.10.580.10">
    <property type="entry name" value="CBS-domain"/>
    <property type="match status" value="1"/>
</dbReference>
<dbReference type="InterPro" id="IPR000644">
    <property type="entry name" value="CBS_dom"/>
</dbReference>
<sequence>MTDSTNRREALLALKGKTVSLPDLLAVFGFRVRNYQTVPVVTAELKDAGLATVPSFAVCGLKEKLLVVAETAETAEVHQDADEGDEDGELLQGTLPQHSFKIGDLPSARAGVVSVSPSSQLSDATHIMQAKNYSQIPVIDGTSGLRGVITWKSVAAKYATGTVPTLTNAMVEDVPVALVSQELFPLLPLLIEAGYLLVLDENGSYSGIVTAADITARFHATALPFFLVGEIEFGLRKCLGAKLSPDAIRAVQHKNKQTGNIADLMFGQYVRLLREDENNPTLSAQADANWAALGWTGVSRRQFVHALSRVKDIRNKIAHFDNEPLTEQLITELVEFSGLLKMYM</sequence>
<dbReference type="PROSITE" id="PS51371">
    <property type="entry name" value="CBS"/>
    <property type="match status" value="1"/>
</dbReference>
<accession>A0ABT1PCZ7</accession>
<evidence type="ECO:0000256" key="1">
    <source>
        <dbReference type="PROSITE-ProRule" id="PRU00703"/>
    </source>
</evidence>
<comment type="caution">
    <text evidence="3">The sequence shown here is derived from an EMBL/GenBank/DDBJ whole genome shotgun (WGS) entry which is preliminary data.</text>
</comment>
<dbReference type="Proteomes" id="UP001206206">
    <property type="component" value="Unassembled WGS sequence"/>
</dbReference>
<evidence type="ECO:0000313" key="3">
    <source>
        <dbReference type="EMBL" id="MCQ4043241.1"/>
    </source>
</evidence>